<keyword evidence="1" id="KW-0472">Membrane</keyword>
<keyword evidence="1" id="KW-0812">Transmembrane</keyword>
<dbReference type="RefSeq" id="XP_033377745.1">
    <property type="nucleotide sequence ID" value="XM_033529449.1"/>
</dbReference>
<dbReference type="InterPro" id="IPR036928">
    <property type="entry name" value="AS_sf"/>
</dbReference>
<dbReference type="InterPro" id="IPR023631">
    <property type="entry name" value="Amidase_dom"/>
</dbReference>
<sequence>MRAPLWCSTRTRFTLNGGLRSLAGTKTPSYERTYDLVSHPGTAPSARLFKERRSQQRTRPNGSLYATFPCYQLIPGNSRSASAAPARGRPISGTGMGVCMHGFGICREGSCISRHASNQAAERGWEKPISAKGSQLGAGDVKRRFSVPFFAIVSAAAIMVCVSLRAFFVFAPLISNVVGQYGQPGVEIPSLLNATVEELMAGLEGNLFTSADLVNAYVGRILETNEALHAVTEINPDAWKIAEELDAERAAGKVRGPLHGLPILLKNNIATADLMNNTAGSYALLGAKTPRDSAVAEKLREAGAVILGKTNLSQWANFRSSNSSNGWSAHGGQVLGAYHPDQDPCGSSSGSGVAASIGLSAAAIGTETDGSVICPSQLNNIVGIKTTLGLVSRDLVIPISEHQDTVGPMARTVKDAAYVLQAIVGQDTRDNYTLAAPYNGTYPDYVAACSPDALSGARLGIPWQNVLYANPNPEIVAQFQDELKELEAAGAVLVNVTYTGWDQFVADEGNTEVSILYTDLKPNLASYLAQLTVNPENITTLADVINFTRTFPPEEYPDRNTINLDNSQAINITLGSAEEWAMYQFNQYLGGEGGLLGALERNNLTAVVLPSARSSTQSAIVGAPVVTVPLGAFPANTTVVRNARNLVTVGPNIPIGISFAGRLWSEAQLIGLAYAYEQRTRHREGIHPVIIPTTELEDVMGD</sequence>
<evidence type="ECO:0000259" key="2">
    <source>
        <dbReference type="Pfam" id="PF01425"/>
    </source>
</evidence>
<dbReference type="EMBL" id="ML978078">
    <property type="protein sequence ID" value="KAF2009406.1"/>
    <property type="molecule type" value="Genomic_DNA"/>
</dbReference>
<dbReference type="Gene3D" id="3.90.1300.10">
    <property type="entry name" value="Amidase signature (AS) domain"/>
    <property type="match status" value="1"/>
</dbReference>
<protein>
    <submittedName>
        <fullName evidence="3">Amidase signature enzyme</fullName>
    </submittedName>
</protein>
<dbReference type="Pfam" id="PF01425">
    <property type="entry name" value="Amidase"/>
    <property type="match status" value="1"/>
</dbReference>
<dbReference type="SUPFAM" id="SSF75304">
    <property type="entry name" value="Amidase signature (AS) enzymes"/>
    <property type="match status" value="1"/>
</dbReference>
<feature type="transmembrane region" description="Helical" evidence="1">
    <location>
        <begin position="149"/>
        <end position="174"/>
    </location>
</feature>
<keyword evidence="4" id="KW-1185">Reference proteome</keyword>
<dbReference type="PANTHER" id="PTHR42678:SF34">
    <property type="entry name" value="OS04G0183300 PROTEIN"/>
    <property type="match status" value="1"/>
</dbReference>
<evidence type="ECO:0000313" key="3">
    <source>
        <dbReference type="EMBL" id="KAF2009406.1"/>
    </source>
</evidence>
<proteinExistence type="predicted"/>
<dbReference type="PANTHER" id="PTHR42678">
    <property type="entry name" value="AMIDASE"/>
    <property type="match status" value="1"/>
</dbReference>
<dbReference type="OrthoDB" id="566138at2759"/>
<evidence type="ECO:0000256" key="1">
    <source>
        <dbReference type="SAM" id="Phobius"/>
    </source>
</evidence>
<gene>
    <name evidence="3" type="ORF">BU24DRAFT_428321</name>
</gene>
<accession>A0A6A5X942</accession>
<name>A0A6A5X942_9PLEO</name>
<dbReference type="GeneID" id="54286846"/>
<evidence type="ECO:0000313" key="4">
    <source>
        <dbReference type="Proteomes" id="UP000799778"/>
    </source>
</evidence>
<dbReference type="AlphaFoldDB" id="A0A6A5X942"/>
<reference evidence="3" key="1">
    <citation type="journal article" date="2020" name="Stud. Mycol.">
        <title>101 Dothideomycetes genomes: a test case for predicting lifestyles and emergence of pathogens.</title>
        <authorList>
            <person name="Haridas S."/>
            <person name="Albert R."/>
            <person name="Binder M."/>
            <person name="Bloem J."/>
            <person name="Labutti K."/>
            <person name="Salamov A."/>
            <person name="Andreopoulos B."/>
            <person name="Baker S."/>
            <person name="Barry K."/>
            <person name="Bills G."/>
            <person name="Bluhm B."/>
            <person name="Cannon C."/>
            <person name="Castanera R."/>
            <person name="Culley D."/>
            <person name="Daum C."/>
            <person name="Ezra D."/>
            <person name="Gonzalez J."/>
            <person name="Henrissat B."/>
            <person name="Kuo A."/>
            <person name="Liang C."/>
            <person name="Lipzen A."/>
            <person name="Lutzoni F."/>
            <person name="Magnuson J."/>
            <person name="Mondo S."/>
            <person name="Nolan M."/>
            <person name="Ohm R."/>
            <person name="Pangilinan J."/>
            <person name="Park H.-J."/>
            <person name="Ramirez L."/>
            <person name="Alfaro M."/>
            <person name="Sun H."/>
            <person name="Tritt A."/>
            <person name="Yoshinaga Y."/>
            <person name="Zwiers L.-H."/>
            <person name="Turgeon B."/>
            <person name="Goodwin S."/>
            <person name="Spatafora J."/>
            <person name="Crous P."/>
            <person name="Grigoriev I."/>
        </authorList>
    </citation>
    <scope>NUCLEOTIDE SEQUENCE</scope>
    <source>
        <strain evidence="3">CBS 175.79</strain>
    </source>
</reference>
<organism evidence="3 4">
    <name type="scientific">Aaosphaeria arxii CBS 175.79</name>
    <dbReference type="NCBI Taxonomy" id="1450172"/>
    <lineage>
        <taxon>Eukaryota</taxon>
        <taxon>Fungi</taxon>
        <taxon>Dikarya</taxon>
        <taxon>Ascomycota</taxon>
        <taxon>Pezizomycotina</taxon>
        <taxon>Dothideomycetes</taxon>
        <taxon>Pleosporomycetidae</taxon>
        <taxon>Pleosporales</taxon>
        <taxon>Pleosporales incertae sedis</taxon>
        <taxon>Aaosphaeria</taxon>
    </lineage>
</organism>
<feature type="domain" description="Amidase" evidence="2">
    <location>
        <begin position="212"/>
        <end position="538"/>
    </location>
</feature>
<dbReference type="Proteomes" id="UP000799778">
    <property type="component" value="Unassembled WGS sequence"/>
</dbReference>
<keyword evidence="1" id="KW-1133">Transmembrane helix</keyword>